<keyword evidence="6 8" id="KW-0534">Nitrate assimilation</keyword>
<comment type="similarity">
    <text evidence="2 8">Belongs to the major facilitator superfamily. Nitrate/nitrite porter (TC 2.A.1.8) family.</text>
</comment>
<accession>A0A238FJZ6</accession>
<feature type="transmembrane region" description="Helical" evidence="8">
    <location>
        <begin position="194"/>
        <end position="219"/>
    </location>
</feature>
<dbReference type="EMBL" id="FMSP01000017">
    <property type="protein sequence ID" value="SCV73119.1"/>
    <property type="molecule type" value="Genomic_DNA"/>
</dbReference>
<reference evidence="11" key="1">
    <citation type="submission" date="2016-09" db="EMBL/GenBank/DDBJ databases">
        <authorList>
            <person name="Jeantristanb JTB J.-T."/>
            <person name="Ricardo R."/>
        </authorList>
    </citation>
    <scope>NUCLEOTIDE SEQUENCE [LARGE SCALE GENOMIC DNA]</scope>
</reference>
<feature type="transmembrane region" description="Helical" evidence="8">
    <location>
        <begin position="394"/>
        <end position="412"/>
    </location>
</feature>
<evidence type="ECO:0000256" key="7">
    <source>
        <dbReference type="ARBA" id="ARBA00023136"/>
    </source>
</evidence>
<dbReference type="OrthoDB" id="434240at2759"/>
<dbReference type="STRING" id="269621.A0A238FJZ6"/>
<sequence length="517" mass="55178">MLDLFCFSSPPLNPLTNKARALPLFNPVSSPSGRVFFFSWLSFMLSFAAWYSFPPLLTRTIRADLKLSRFEVLNSNIIALVAGLIMRAITGPMVDHYGPRRVMAALLFCAAIPTGLAGTSTNALGLFFIRFFVGIAGATFVACQAWCTLFFDKNVAGTANGVSAGWGNAGAGITYFLMPAVFDSLVSKQGLRQHVAWRVAFVVPCILLITCGICVLLLCDDTPTGPWATRFEDLARLQAQANQSSIVHDESGRPWGRASFDASSDKKDKSPSSTSSNVSPAVEQVDESASSSQLAAPELVLKPTFKTSMQALFCLQTLMLAAPYSCTFGGELAINSILSSYYLRIDPGLGQTKAGQWAAMFGLLNVITRPAGGFLSDVFYKIAGPKRGVHVKKYFYGFLCFMQGVFCLWLGVLNSTNIVTVIAGIAGMAVFMDAANGAAYGLVPHVNPHVNGLMSGVVGSTGNFGGVIFSIAFRFTGPGYAKGIEIIGIVSMIVGVLITLIPPIPKAQRMAGGYMAS</sequence>
<evidence type="ECO:0000256" key="5">
    <source>
        <dbReference type="ARBA" id="ARBA00022989"/>
    </source>
</evidence>
<feature type="transmembrane region" description="Helical" evidence="8">
    <location>
        <begin position="418"/>
        <end position="443"/>
    </location>
</feature>
<evidence type="ECO:0000313" key="11">
    <source>
        <dbReference type="Proteomes" id="UP000198372"/>
    </source>
</evidence>
<comment type="subcellular location">
    <subcellularLocation>
        <location evidence="8">Cell membrane</location>
        <topology evidence="8">Multi-pass membrane protein</topology>
    </subcellularLocation>
    <subcellularLocation>
        <location evidence="1">Membrane</location>
        <topology evidence="1">Multi-pass membrane protein</topology>
    </subcellularLocation>
</comment>
<dbReference type="AlphaFoldDB" id="A0A238FJZ6"/>
<protein>
    <recommendedName>
        <fullName evidence="8">Nitrate/nitrite transporter</fullName>
    </recommendedName>
</protein>
<feature type="transmembrane region" description="Helical" evidence="8">
    <location>
        <begin position="163"/>
        <end position="182"/>
    </location>
</feature>
<dbReference type="InterPro" id="IPR044772">
    <property type="entry name" value="NO3_transporter"/>
</dbReference>
<keyword evidence="7 8" id="KW-0472">Membrane</keyword>
<dbReference type="Gene3D" id="1.20.1250.20">
    <property type="entry name" value="MFS general substrate transporter like domains"/>
    <property type="match status" value="2"/>
</dbReference>
<feature type="region of interest" description="Disordered" evidence="9">
    <location>
        <begin position="245"/>
        <end position="282"/>
    </location>
</feature>
<dbReference type="GO" id="GO:0015112">
    <property type="term" value="F:nitrate transmembrane transporter activity"/>
    <property type="evidence" value="ECO:0007669"/>
    <property type="project" value="UniProtKB-UniRule"/>
</dbReference>
<keyword evidence="8" id="KW-1003">Cell membrane</keyword>
<evidence type="ECO:0000256" key="4">
    <source>
        <dbReference type="ARBA" id="ARBA00022692"/>
    </source>
</evidence>
<dbReference type="GO" id="GO:0015113">
    <property type="term" value="F:nitrite transmembrane transporter activity"/>
    <property type="evidence" value="ECO:0007669"/>
    <property type="project" value="InterPro"/>
</dbReference>
<feature type="transmembrane region" description="Helical" evidence="8">
    <location>
        <begin position="35"/>
        <end position="53"/>
    </location>
</feature>
<evidence type="ECO:0000256" key="1">
    <source>
        <dbReference type="ARBA" id="ARBA00004141"/>
    </source>
</evidence>
<dbReference type="PANTHER" id="PTHR23515">
    <property type="entry name" value="HIGH-AFFINITY NITRATE TRANSPORTER 2.3"/>
    <property type="match status" value="1"/>
</dbReference>
<dbReference type="Pfam" id="PF07690">
    <property type="entry name" value="MFS_1"/>
    <property type="match status" value="1"/>
</dbReference>
<proteinExistence type="inferred from homology"/>
<evidence type="ECO:0000256" key="3">
    <source>
        <dbReference type="ARBA" id="ARBA00022448"/>
    </source>
</evidence>
<keyword evidence="3 8" id="KW-0813">Transport</keyword>
<gene>
    <name evidence="10" type="ORF">BQ2448_7044</name>
</gene>
<dbReference type="GO" id="GO:0005886">
    <property type="term" value="C:plasma membrane"/>
    <property type="evidence" value="ECO:0007669"/>
    <property type="project" value="UniProtKB-SubCell"/>
</dbReference>
<feature type="transmembrane region" description="Helical" evidence="8">
    <location>
        <begin position="479"/>
        <end position="501"/>
    </location>
</feature>
<dbReference type="InterPro" id="IPR036259">
    <property type="entry name" value="MFS_trans_sf"/>
</dbReference>
<dbReference type="NCBIfam" id="TIGR00886">
    <property type="entry name" value="2A0108"/>
    <property type="match status" value="1"/>
</dbReference>
<name>A0A238FJZ6_9BASI</name>
<dbReference type="InterPro" id="IPR011701">
    <property type="entry name" value="MFS"/>
</dbReference>
<evidence type="ECO:0000256" key="6">
    <source>
        <dbReference type="ARBA" id="ARBA00023063"/>
    </source>
</evidence>
<comment type="caution">
    <text evidence="8">Lacks conserved residue(s) required for the propagation of feature annotation.</text>
</comment>
<evidence type="ECO:0000313" key="10">
    <source>
        <dbReference type="EMBL" id="SCV73119.1"/>
    </source>
</evidence>
<feature type="transmembrane region" description="Helical" evidence="8">
    <location>
        <begin position="127"/>
        <end position="151"/>
    </location>
</feature>
<dbReference type="InterPro" id="IPR004737">
    <property type="entry name" value="NO3_transporter_NarK/NarU-like"/>
</dbReference>
<organism evidence="10 11">
    <name type="scientific">Microbotryum intermedium</name>
    <dbReference type="NCBI Taxonomy" id="269621"/>
    <lineage>
        <taxon>Eukaryota</taxon>
        <taxon>Fungi</taxon>
        <taxon>Dikarya</taxon>
        <taxon>Basidiomycota</taxon>
        <taxon>Pucciniomycotina</taxon>
        <taxon>Microbotryomycetes</taxon>
        <taxon>Microbotryales</taxon>
        <taxon>Microbotryaceae</taxon>
        <taxon>Microbotryum</taxon>
    </lineage>
</organism>
<feature type="transmembrane region" description="Helical" evidence="8">
    <location>
        <begin position="450"/>
        <end position="473"/>
    </location>
</feature>
<dbReference type="SUPFAM" id="SSF103473">
    <property type="entry name" value="MFS general substrate transporter"/>
    <property type="match status" value="1"/>
</dbReference>
<keyword evidence="4 8" id="KW-0812">Transmembrane</keyword>
<keyword evidence="11" id="KW-1185">Reference proteome</keyword>
<feature type="transmembrane region" description="Helical" evidence="8">
    <location>
        <begin position="73"/>
        <end position="90"/>
    </location>
</feature>
<evidence type="ECO:0000256" key="9">
    <source>
        <dbReference type="SAM" id="MobiDB-lite"/>
    </source>
</evidence>
<evidence type="ECO:0000256" key="2">
    <source>
        <dbReference type="ARBA" id="ARBA00008432"/>
    </source>
</evidence>
<dbReference type="Proteomes" id="UP000198372">
    <property type="component" value="Unassembled WGS sequence"/>
</dbReference>
<evidence type="ECO:0000256" key="8">
    <source>
        <dbReference type="RuleBase" id="RU366033"/>
    </source>
</evidence>
<keyword evidence="5 8" id="KW-1133">Transmembrane helix</keyword>
<dbReference type="GO" id="GO:0042128">
    <property type="term" value="P:nitrate assimilation"/>
    <property type="evidence" value="ECO:0007669"/>
    <property type="project" value="UniProtKB-UniRule"/>
</dbReference>